<gene>
    <name evidence="1" type="ORF">llap_7868</name>
</gene>
<dbReference type="Proteomes" id="UP000233556">
    <property type="component" value="Unassembled WGS sequence"/>
</dbReference>
<proteinExistence type="predicted"/>
<reference evidence="2" key="1">
    <citation type="submission" date="2017-11" db="EMBL/GenBank/DDBJ databases">
        <authorList>
            <person name="Lima N.C."/>
            <person name="Parody-Merino A.M."/>
            <person name="Battley P.F."/>
            <person name="Fidler A.E."/>
            <person name="Prosdocimi F."/>
        </authorList>
    </citation>
    <scope>NUCLEOTIDE SEQUENCE [LARGE SCALE GENOMIC DNA]</scope>
</reference>
<evidence type="ECO:0000313" key="2">
    <source>
        <dbReference type="Proteomes" id="UP000233556"/>
    </source>
</evidence>
<protein>
    <submittedName>
        <fullName evidence="1">Uncharacterized protein</fullName>
    </submittedName>
</protein>
<keyword evidence="2" id="KW-1185">Reference proteome</keyword>
<accession>A0A2I0U6X4</accession>
<sequence>MILSRYSTLMRPQLECWVQVQARQYDRYTDIELVQRRARNMIKGLENLPHEERLKELDLASLDKRRLRGDLLTIDPTLSRAAALESLQPQQLGIQRVHSEADLVGDGRFRDISFTLNDLEKEFDFGSSPFQITTDNKKDKIKQSKNLKEKRLVISQNSIDQIKSPFALSCVPAQVQDFILTLIELHKVPVCPFLQLVEVPLDGSMTLMYSGHSSQICVICNLAECTLCTFVQIFTEGVKQNWTYY</sequence>
<dbReference type="EMBL" id="KZ506069">
    <property type="protein sequence ID" value="PKU41816.1"/>
    <property type="molecule type" value="Genomic_DNA"/>
</dbReference>
<evidence type="ECO:0000313" key="1">
    <source>
        <dbReference type="EMBL" id="PKU41816.1"/>
    </source>
</evidence>
<reference evidence="2" key="2">
    <citation type="submission" date="2017-12" db="EMBL/GenBank/DDBJ databases">
        <title>Genome sequence of the Bar-tailed Godwit (Limosa lapponica baueri).</title>
        <authorList>
            <person name="Lima N.C.B."/>
            <person name="Parody-Merino A.M."/>
            <person name="Battley P.F."/>
            <person name="Fidler A.E."/>
            <person name="Prosdocimi F."/>
        </authorList>
    </citation>
    <scope>NUCLEOTIDE SEQUENCE [LARGE SCALE GENOMIC DNA]</scope>
</reference>
<dbReference type="AlphaFoldDB" id="A0A2I0U6X4"/>
<name>A0A2I0U6X4_LIMLA</name>
<organism evidence="1 2">
    <name type="scientific">Limosa lapponica baueri</name>
    <dbReference type="NCBI Taxonomy" id="1758121"/>
    <lineage>
        <taxon>Eukaryota</taxon>
        <taxon>Metazoa</taxon>
        <taxon>Chordata</taxon>
        <taxon>Craniata</taxon>
        <taxon>Vertebrata</taxon>
        <taxon>Euteleostomi</taxon>
        <taxon>Archelosauria</taxon>
        <taxon>Archosauria</taxon>
        <taxon>Dinosauria</taxon>
        <taxon>Saurischia</taxon>
        <taxon>Theropoda</taxon>
        <taxon>Coelurosauria</taxon>
        <taxon>Aves</taxon>
        <taxon>Neognathae</taxon>
        <taxon>Neoaves</taxon>
        <taxon>Charadriiformes</taxon>
        <taxon>Scolopacidae</taxon>
        <taxon>Limosa</taxon>
    </lineage>
</organism>